<protein>
    <recommendedName>
        <fullName evidence="4">Terpene synthase</fullName>
    </recommendedName>
</protein>
<dbReference type="SUPFAM" id="SSF48576">
    <property type="entry name" value="Terpenoid synthases"/>
    <property type="match status" value="1"/>
</dbReference>
<reference evidence="2 3" key="2">
    <citation type="submission" date="2020-05" db="EMBL/GenBank/DDBJ databases">
        <title>Identification and distribution of gene clusters putatively required for synthesis of sphingolipid metabolism inhibitors in phylogenetically diverse species of the filamentous fungus Fusarium.</title>
        <authorList>
            <person name="Kim H.-S."/>
            <person name="Busman M."/>
            <person name="Brown D.W."/>
            <person name="Divon H."/>
            <person name="Uhlig S."/>
            <person name="Proctor R.H."/>
        </authorList>
    </citation>
    <scope>NUCLEOTIDE SEQUENCE [LARGE SCALE GENOMIC DNA]</scope>
    <source>
        <strain evidence="2 3">NRRL 25331</strain>
    </source>
</reference>
<organism evidence="2 3">
    <name type="scientific">Fusarium circinatum</name>
    <name type="common">Pitch canker fungus</name>
    <name type="synonym">Gibberella circinata</name>
    <dbReference type="NCBI Taxonomy" id="48490"/>
    <lineage>
        <taxon>Eukaryota</taxon>
        <taxon>Fungi</taxon>
        <taxon>Dikarya</taxon>
        <taxon>Ascomycota</taxon>
        <taxon>Pezizomycotina</taxon>
        <taxon>Sordariomycetes</taxon>
        <taxon>Hypocreomycetidae</taxon>
        <taxon>Hypocreales</taxon>
        <taxon>Nectriaceae</taxon>
        <taxon>Fusarium</taxon>
        <taxon>Fusarium fujikuroi species complex</taxon>
    </lineage>
</organism>
<dbReference type="InterPro" id="IPR008949">
    <property type="entry name" value="Isoprenoid_synthase_dom_sf"/>
</dbReference>
<feature type="transmembrane region" description="Helical" evidence="1">
    <location>
        <begin position="323"/>
        <end position="346"/>
    </location>
</feature>
<reference evidence="3" key="1">
    <citation type="journal article" date="2020" name="BMC Genomics">
        <title>Correction to: Identification and distribution of gene clusters required for synthesis of sphingolipid metabolism inhibitors in diverse species of the filamentous fungus Fusarium.</title>
        <authorList>
            <person name="Kim H.S."/>
            <person name="Lohmar J.M."/>
            <person name="Busman M."/>
            <person name="Brown D.W."/>
            <person name="Naumann T.A."/>
            <person name="Divon H.H."/>
            <person name="Lysoe E."/>
            <person name="Uhlig S."/>
            <person name="Proctor R.H."/>
        </authorList>
    </citation>
    <scope>NUCLEOTIDE SEQUENCE [LARGE SCALE GENOMIC DNA]</scope>
    <source>
        <strain evidence="3">NRRL 25331</strain>
    </source>
</reference>
<keyword evidence="1" id="KW-1133">Transmembrane helix</keyword>
<proteinExistence type="predicted"/>
<sequence>MASSDDQCEVPELLTRFTSWKNPQTAHIFQYSRQSCDRSLKEVSQNEVISRNGEFAACGGLYCSWVYPGGDTERIKVVADFYSAWVFLDDLIDNSIDMKYTCDVLDDIKARVTGPPRGNQGLDHLFRLWNHEGWNSELLQLAKADIDLWLHCTQALRKIEVEQEPVSVEEYLTYRQTNAAMGLMNLIMPFTRPDLADDFLRLRKWSPETLKNIFSYSGRNMGVILDLYKLNAHHAQITEYSHIAAIVQQNSDTRMDFQQAVNRSAEIFHEYDDKLAAEFAKVATLSPRLAKALEDVHAGSIAWLNLMRGRRYVKKTQSRRRGYGGMVAAIIICGLLLTVVLSLWLWPSLWSHYVPIGGTQIFADMQFSTSD</sequence>
<gene>
    <name evidence="2" type="ORF">FCIRC_10694</name>
</gene>
<evidence type="ECO:0000313" key="2">
    <source>
        <dbReference type="EMBL" id="KAF5664938.1"/>
    </source>
</evidence>
<accession>A0A8H5WNV2</accession>
<dbReference type="Gene3D" id="1.10.600.10">
    <property type="entry name" value="Farnesyl Diphosphate Synthase"/>
    <property type="match status" value="1"/>
</dbReference>
<evidence type="ECO:0008006" key="4">
    <source>
        <dbReference type="Google" id="ProtNLM"/>
    </source>
</evidence>
<name>A0A8H5WNV2_FUSCI</name>
<keyword evidence="3" id="KW-1185">Reference proteome</keyword>
<evidence type="ECO:0000256" key="1">
    <source>
        <dbReference type="SAM" id="Phobius"/>
    </source>
</evidence>
<dbReference type="AlphaFoldDB" id="A0A8H5WNV2"/>
<dbReference type="EMBL" id="JAAQPE010000402">
    <property type="protein sequence ID" value="KAF5664938.1"/>
    <property type="molecule type" value="Genomic_DNA"/>
</dbReference>
<keyword evidence="1" id="KW-0812">Transmembrane</keyword>
<evidence type="ECO:0000313" key="3">
    <source>
        <dbReference type="Proteomes" id="UP000572754"/>
    </source>
</evidence>
<dbReference type="Proteomes" id="UP000572754">
    <property type="component" value="Unassembled WGS sequence"/>
</dbReference>
<comment type="caution">
    <text evidence="2">The sequence shown here is derived from an EMBL/GenBank/DDBJ whole genome shotgun (WGS) entry which is preliminary data.</text>
</comment>
<keyword evidence="1" id="KW-0472">Membrane</keyword>